<reference evidence="1" key="2">
    <citation type="journal article" date="2021" name="PeerJ">
        <title>Extensive microbial diversity within the chicken gut microbiome revealed by metagenomics and culture.</title>
        <authorList>
            <person name="Gilroy R."/>
            <person name="Ravi A."/>
            <person name="Getino M."/>
            <person name="Pursley I."/>
            <person name="Horton D.L."/>
            <person name="Alikhan N.F."/>
            <person name="Baker D."/>
            <person name="Gharbi K."/>
            <person name="Hall N."/>
            <person name="Watson M."/>
            <person name="Adriaenssens E.M."/>
            <person name="Foster-Nyarko E."/>
            <person name="Jarju S."/>
            <person name="Secka A."/>
            <person name="Antonio M."/>
            <person name="Oren A."/>
            <person name="Chaudhuri R.R."/>
            <person name="La Ragione R."/>
            <person name="Hildebrand F."/>
            <person name="Pallen M.J."/>
        </authorList>
    </citation>
    <scope>NUCLEOTIDE SEQUENCE</scope>
    <source>
        <strain evidence="1">CHK195-15760</strain>
    </source>
</reference>
<sequence length="87" mass="9840">MNLKRCERCGCFFDSENSVCSKCEPKDNFEKAQIKGYLLENQNIDSITDISVGTGISAKSVNRFLQNKEFASDLNQIKKENNSNINL</sequence>
<protein>
    <recommendedName>
        <fullName evidence="3">Flagellar operon protein</fullName>
    </recommendedName>
</protein>
<reference evidence="1" key="1">
    <citation type="submission" date="2020-10" db="EMBL/GenBank/DDBJ databases">
        <authorList>
            <person name="Gilroy R."/>
        </authorList>
    </citation>
    <scope>NUCLEOTIDE SEQUENCE</scope>
    <source>
        <strain evidence="1">CHK195-15760</strain>
    </source>
</reference>
<organism evidence="1 2">
    <name type="scientific">Candidatus Merdicola faecigallinarum</name>
    <dbReference type="NCBI Taxonomy" id="2840862"/>
    <lineage>
        <taxon>Bacteria</taxon>
        <taxon>Bacillati</taxon>
        <taxon>Bacillota</taxon>
        <taxon>Clostridia</taxon>
        <taxon>Candidatus Merdicola</taxon>
    </lineage>
</organism>
<comment type="caution">
    <text evidence="1">The sequence shown here is derived from an EMBL/GenBank/DDBJ whole genome shotgun (WGS) entry which is preliminary data.</text>
</comment>
<accession>A0A9D1M105</accession>
<dbReference type="AlphaFoldDB" id="A0A9D1M105"/>
<evidence type="ECO:0000313" key="2">
    <source>
        <dbReference type="Proteomes" id="UP000824093"/>
    </source>
</evidence>
<evidence type="ECO:0008006" key="3">
    <source>
        <dbReference type="Google" id="ProtNLM"/>
    </source>
</evidence>
<dbReference type="Proteomes" id="UP000824093">
    <property type="component" value="Unassembled WGS sequence"/>
</dbReference>
<proteinExistence type="predicted"/>
<dbReference type="EMBL" id="DVNH01000022">
    <property type="protein sequence ID" value="HIU51603.1"/>
    <property type="molecule type" value="Genomic_DNA"/>
</dbReference>
<evidence type="ECO:0000313" key="1">
    <source>
        <dbReference type="EMBL" id="HIU51603.1"/>
    </source>
</evidence>
<gene>
    <name evidence="1" type="ORF">IAB70_03155</name>
</gene>
<name>A0A9D1M105_9FIRM</name>